<feature type="region of interest" description="Disordered" evidence="2">
    <location>
        <begin position="575"/>
        <end position="594"/>
    </location>
</feature>
<name>A0A1G6L6T9_9BRAD</name>
<sequence length="953" mass="102934">MGSVILKDKAVTGCDIADSSRRLLPKAGRSALSWTTAAMLAMACAPESRASPDPARPSTQPQHSPAARSLGFIEAARNGAPEALPPGRGGNDRPVQVAQASVNDPGQASKREYNWAESLSCELTNARRDIELLQRLEQERYRAESMEQSLAAARRDIEAQAALTDKAVQEKQAAQGGAELLNSLQETRERAERLERDLAAARRDVETQTVLATKTGEEASRLKAAAEGGAADLQRERERSARLEQDLEALRRNVETQTALAAKAGEEVSRLKGMRESGATELQSSLLREHERSAQLEQDLAAARRDVETQMALVTTTKEEALRQKQAADVGAAELRQLRERAEALAQDLSLSRSSIYAYEAQVRKSGDEATELRQAVASCTASAGKFTPDEGERFARLERDLAAARSNVETQAALATKAGEEVSRLKRQSESGAAESQGSLQKERERSARLEQDLAIARRDVEAQTALAAKAADEALRQKRTVEAGAAELRESRAKADALAQELSRTRSTIYAFEAQARKAGEEAAELRQAAENGAASVHKATPDERERLVRLEQDLAAARSDVETQTALAAKASEETARLKRERESGAAELQNSLQAARADRLEQDLAAARRDVATKTALATKADEETSRLKAVEKSGAAELQKEHERSARLEQDLAAARRDIESKAVLVTEAGKETSRLKAVEKSGAAELQKERERSARLEQDLAAARRDVESKAVLVTEAGKETSRLQAVGKSAAADLQKERERSARLEQDLAAAHRDSETQTARAAKAGEEILLQKQAAEASAAELRQLRARIDVQPQHLPLSRSAIHAYEAEDRKAHGAALTTGATARDKSIEVATNPTAEQTRAAPARAVAQPAPEQAAEAGGLVARASSLLRQGDIGAARLVLERAVEMGSAQASFALAETYDPLILAKWGTYGTRGDERRAQDLYAKANAAGVHEAKSRLEALRR</sequence>
<dbReference type="RefSeq" id="WP_092079175.1">
    <property type="nucleotide sequence ID" value="NZ_FMZW01000002.1"/>
</dbReference>
<feature type="coiled-coil region" evidence="1">
    <location>
        <begin position="116"/>
        <end position="352"/>
    </location>
</feature>
<dbReference type="AlphaFoldDB" id="A0A1G6L6T9"/>
<evidence type="ECO:0000256" key="1">
    <source>
        <dbReference type="SAM" id="Coils"/>
    </source>
</evidence>
<accession>A0A1G6L6T9</accession>
<feature type="compositionally biased region" description="Polar residues" evidence="2">
    <location>
        <begin position="431"/>
        <end position="441"/>
    </location>
</feature>
<feature type="region of interest" description="Disordered" evidence="2">
    <location>
        <begin position="45"/>
        <end position="67"/>
    </location>
</feature>
<evidence type="ECO:0000313" key="4">
    <source>
        <dbReference type="Proteomes" id="UP000199245"/>
    </source>
</evidence>
<evidence type="ECO:0000313" key="3">
    <source>
        <dbReference type="EMBL" id="SDC38346.1"/>
    </source>
</evidence>
<evidence type="ECO:0000256" key="2">
    <source>
        <dbReference type="SAM" id="MobiDB-lite"/>
    </source>
</evidence>
<feature type="compositionally biased region" description="Basic and acidic residues" evidence="2">
    <location>
        <begin position="420"/>
        <end position="430"/>
    </location>
</feature>
<protein>
    <submittedName>
        <fullName evidence="3">Uncharacterized protein</fullName>
    </submittedName>
</protein>
<feature type="compositionally biased region" description="Basic and acidic residues" evidence="2">
    <location>
        <begin position="575"/>
        <end position="588"/>
    </location>
</feature>
<feature type="coiled-coil region" evidence="1">
    <location>
        <begin position="594"/>
        <end position="663"/>
    </location>
</feature>
<proteinExistence type="predicted"/>
<feature type="region of interest" description="Disordered" evidence="2">
    <location>
        <begin position="420"/>
        <end position="448"/>
    </location>
</feature>
<reference evidence="3 4" key="1">
    <citation type="submission" date="2016-10" db="EMBL/GenBank/DDBJ databases">
        <authorList>
            <person name="de Groot N.N."/>
        </authorList>
    </citation>
    <scope>NUCLEOTIDE SEQUENCE [LARGE SCALE GENOMIC DNA]</scope>
    <source>
        <strain evidence="3 4">R5</strain>
    </source>
</reference>
<gene>
    <name evidence="3" type="ORF">SAMN05216337_1002331</name>
</gene>
<dbReference type="EMBL" id="FMZW01000002">
    <property type="protein sequence ID" value="SDC38346.1"/>
    <property type="molecule type" value="Genomic_DNA"/>
</dbReference>
<feature type="region of interest" description="Disordered" evidence="2">
    <location>
        <begin position="79"/>
        <end position="109"/>
    </location>
</feature>
<dbReference type="Proteomes" id="UP000199245">
    <property type="component" value="Unassembled WGS sequence"/>
</dbReference>
<organism evidence="3 4">
    <name type="scientific">Bradyrhizobium brasilense</name>
    <dbReference type="NCBI Taxonomy" id="1419277"/>
    <lineage>
        <taxon>Bacteria</taxon>
        <taxon>Pseudomonadati</taxon>
        <taxon>Pseudomonadota</taxon>
        <taxon>Alphaproteobacteria</taxon>
        <taxon>Hyphomicrobiales</taxon>
        <taxon>Nitrobacteraceae</taxon>
        <taxon>Bradyrhizobium</taxon>
    </lineage>
</organism>
<keyword evidence="1" id="KW-0175">Coiled coil</keyword>